<dbReference type="Proteomes" id="UP000187609">
    <property type="component" value="Unassembled WGS sequence"/>
</dbReference>
<feature type="compositionally biased region" description="Basic residues" evidence="2">
    <location>
        <begin position="87"/>
        <end position="101"/>
    </location>
</feature>
<evidence type="ECO:0000313" key="4">
    <source>
        <dbReference type="Proteomes" id="UP000187609"/>
    </source>
</evidence>
<feature type="compositionally biased region" description="Polar residues" evidence="2">
    <location>
        <begin position="109"/>
        <end position="118"/>
    </location>
</feature>
<name>A0A314KUD4_NICAT</name>
<evidence type="ECO:0000313" key="3">
    <source>
        <dbReference type="EMBL" id="OIT32349.1"/>
    </source>
</evidence>
<protein>
    <submittedName>
        <fullName evidence="3">Uncharacterized protein</fullName>
    </submittedName>
</protein>
<dbReference type="EMBL" id="MJEQ01001079">
    <property type="protein sequence ID" value="OIT32349.1"/>
    <property type="molecule type" value="Genomic_DNA"/>
</dbReference>
<comment type="caution">
    <text evidence="3">The sequence shown here is derived from an EMBL/GenBank/DDBJ whole genome shotgun (WGS) entry which is preliminary data.</text>
</comment>
<organism evidence="3 4">
    <name type="scientific">Nicotiana attenuata</name>
    <name type="common">Coyote tobacco</name>
    <dbReference type="NCBI Taxonomy" id="49451"/>
    <lineage>
        <taxon>Eukaryota</taxon>
        <taxon>Viridiplantae</taxon>
        <taxon>Streptophyta</taxon>
        <taxon>Embryophyta</taxon>
        <taxon>Tracheophyta</taxon>
        <taxon>Spermatophyta</taxon>
        <taxon>Magnoliopsida</taxon>
        <taxon>eudicotyledons</taxon>
        <taxon>Gunneridae</taxon>
        <taxon>Pentapetalae</taxon>
        <taxon>asterids</taxon>
        <taxon>lamiids</taxon>
        <taxon>Solanales</taxon>
        <taxon>Solanaceae</taxon>
        <taxon>Nicotianoideae</taxon>
        <taxon>Nicotianeae</taxon>
        <taxon>Nicotiana</taxon>
    </lineage>
</organism>
<evidence type="ECO:0000256" key="2">
    <source>
        <dbReference type="SAM" id="MobiDB-lite"/>
    </source>
</evidence>
<evidence type="ECO:0000256" key="1">
    <source>
        <dbReference type="SAM" id="Coils"/>
    </source>
</evidence>
<gene>
    <name evidence="3" type="ORF">A4A49_08895</name>
</gene>
<sequence length="189" mass="20541">MQGGEKSRHISPVAMESEVQGKETVEGEKENEKESENESGNINDIVAEEEGTEGPSNVLESENVSSGVEASEAPGQQLGPSAASKGQRIKHIAKKTVKKGKVVTPKARNPNTRGTKSKSMVIDLLEKLDVANEEEETLHDEVASLKQENRHLKEEMKKEQVTTGARFDRLLGLNFGEFSSSKELGPLSS</sequence>
<dbReference type="Gramene" id="OIT32349">
    <property type="protein sequence ID" value="OIT32349"/>
    <property type="gene ID" value="A4A49_08895"/>
</dbReference>
<dbReference type="AlphaFoldDB" id="A0A314KUD4"/>
<feature type="region of interest" description="Disordered" evidence="2">
    <location>
        <begin position="1"/>
        <end position="118"/>
    </location>
</feature>
<keyword evidence="4" id="KW-1185">Reference proteome</keyword>
<feature type="compositionally biased region" description="Polar residues" evidence="2">
    <location>
        <begin position="54"/>
        <end position="68"/>
    </location>
</feature>
<feature type="coiled-coil region" evidence="1">
    <location>
        <begin position="128"/>
        <end position="162"/>
    </location>
</feature>
<keyword evidence="1" id="KW-0175">Coiled coil</keyword>
<proteinExistence type="predicted"/>
<reference evidence="3" key="1">
    <citation type="submission" date="2016-11" db="EMBL/GenBank/DDBJ databases">
        <title>The genome of Nicotiana attenuata.</title>
        <authorList>
            <person name="Xu S."/>
            <person name="Brockmoeller T."/>
            <person name="Gaquerel E."/>
            <person name="Navarro A."/>
            <person name="Kuhl H."/>
            <person name="Gase K."/>
            <person name="Ling Z."/>
            <person name="Zhou W."/>
            <person name="Kreitzer C."/>
            <person name="Stanke M."/>
            <person name="Tang H."/>
            <person name="Lyons E."/>
            <person name="Pandey P."/>
            <person name="Pandey S.P."/>
            <person name="Timmermann B."/>
            <person name="Baldwin I.T."/>
        </authorList>
    </citation>
    <scope>NUCLEOTIDE SEQUENCE [LARGE SCALE GENOMIC DNA]</scope>
    <source>
        <strain evidence="3">UT</strain>
    </source>
</reference>
<feature type="compositionally biased region" description="Basic and acidic residues" evidence="2">
    <location>
        <begin position="19"/>
        <end position="36"/>
    </location>
</feature>
<accession>A0A314KUD4</accession>